<evidence type="ECO:0000256" key="8">
    <source>
        <dbReference type="ARBA" id="ARBA00022989"/>
    </source>
</evidence>
<accession>A0ABU7JA85</accession>
<proteinExistence type="inferred from homology"/>
<dbReference type="PROSITE" id="PS52015">
    <property type="entry name" value="TONB_CTD"/>
    <property type="match status" value="1"/>
</dbReference>
<feature type="chain" id="PRO_5045452058" description="Protein TonB" evidence="11">
    <location>
        <begin position="19"/>
        <end position="443"/>
    </location>
</feature>
<keyword evidence="14" id="KW-1185">Reference proteome</keyword>
<evidence type="ECO:0000256" key="7">
    <source>
        <dbReference type="ARBA" id="ARBA00022927"/>
    </source>
</evidence>
<keyword evidence="8" id="KW-1133">Transmembrane helix</keyword>
<evidence type="ECO:0000256" key="10">
    <source>
        <dbReference type="RuleBase" id="RU362123"/>
    </source>
</evidence>
<protein>
    <recommendedName>
        <fullName evidence="10">Protein TonB</fullName>
    </recommendedName>
</protein>
<dbReference type="PRINTS" id="PR01374">
    <property type="entry name" value="TONBPROTEIN"/>
</dbReference>
<evidence type="ECO:0000256" key="4">
    <source>
        <dbReference type="ARBA" id="ARBA00022475"/>
    </source>
</evidence>
<dbReference type="SMART" id="SM00671">
    <property type="entry name" value="SEL1"/>
    <property type="match status" value="1"/>
</dbReference>
<dbReference type="InterPro" id="IPR006597">
    <property type="entry name" value="Sel1-like"/>
</dbReference>
<reference evidence="13 14" key="1">
    <citation type="submission" date="2023-07" db="EMBL/GenBank/DDBJ databases">
        <title>Alkalimonas sp., MEB108 novel, alkaliphilic bacterium isolated from Lonar Lake, India.</title>
        <authorList>
            <person name="Joshi A."/>
            <person name="Thite S."/>
        </authorList>
    </citation>
    <scope>NUCLEOTIDE SEQUENCE [LARGE SCALE GENOMIC DNA]</scope>
    <source>
        <strain evidence="13 14">MEB108</strain>
    </source>
</reference>
<keyword evidence="4 10" id="KW-1003">Cell membrane</keyword>
<evidence type="ECO:0000313" key="13">
    <source>
        <dbReference type="EMBL" id="MEE2003183.1"/>
    </source>
</evidence>
<dbReference type="PANTHER" id="PTHR33446">
    <property type="entry name" value="PROTEIN TONB-RELATED"/>
    <property type="match status" value="1"/>
</dbReference>
<comment type="caution">
    <text evidence="13">The sequence shown here is derived from an EMBL/GenBank/DDBJ whole genome shotgun (WGS) entry which is preliminary data.</text>
</comment>
<dbReference type="InterPro" id="IPR006260">
    <property type="entry name" value="TonB/TolA_C"/>
</dbReference>
<dbReference type="Gene3D" id="3.30.2420.10">
    <property type="entry name" value="TonB"/>
    <property type="match status" value="1"/>
</dbReference>
<dbReference type="Pfam" id="PF08238">
    <property type="entry name" value="Sel1"/>
    <property type="match status" value="2"/>
</dbReference>
<evidence type="ECO:0000256" key="9">
    <source>
        <dbReference type="ARBA" id="ARBA00023136"/>
    </source>
</evidence>
<keyword evidence="11" id="KW-0732">Signal</keyword>
<dbReference type="InterPro" id="IPR003538">
    <property type="entry name" value="TonB"/>
</dbReference>
<organism evidence="13 14">
    <name type="scientific">Alkalimonas cellulosilytica</name>
    <dbReference type="NCBI Taxonomy" id="3058395"/>
    <lineage>
        <taxon>Bacteria</taxon>
        <taxon>Pseudomonadati</taxon>
        <taxon>Pseudomonadota</taxon>
        <taxon>Gammaproteobacteria</taxon>
        <taxon>Alkalimonas</taxon>
    </lineage>
</organism>
<comment type="subcellular location">
    <subcellularLocation>
        <location evidence="1 10">Cell inner membrane</location>
        <topology evidence="1 10">Single-pass membrane protein</topology>
        <orientation evidence="1 10">Periplasmic side</orientation>
    </subcellularLocation>
</comment>
<evidence type="ECO:0000256" key="6">
    <source>
        <dbReference type="ARBA" id="ARBA00022692"/>
    </source>
</evidence>
<evidence type="ECO:0000256" key="3">
    <source>
        <dbReference type="ARBA" id="ARBA00022448"/>
    </source>
</evidence>
<feature type="signal peptide" evidence="11">
    <location>
        <begin position="1"/>
        <end position="18"/>
    </location>
</feature>
<dbReference type="InterPro" id="IPR051045">
    <property type="entry name" value="TonB-dependent_transducer"/>
</dbReference>
<dbReference type="RefSeq" id="WP_330130232.1">
    <property type="nucleotide sequence ID" value="NZ_JAUHLI010000024.1"/>
</dbReference>
<keyword evidence="10" id="KW-0735">Signal-anchor</keyword>
<dbReference type="InterPro" id="IPR011990">
    <property type="entry name" value="TPR-like_helical_dom_sf"/>
</dbReference>
<comment type="similarity">
    <text evidence="2 10">Belongs to the TonB family.</text>
</comment>
<evidence type="ECO:0000313" key="14">
    <source>
        <dbReference type="Proteomes" id="UP001336314"/>
    </source>
</evidence>
<evidence type="ECO:0000256" key="1">
    <source>
        <dbReference type="ARBA" id="ARBA00004383"/>
    </source>
</evidence>
<evidence type="ECO:0000256" key="2">
    <source>
        <dbReference type="ARBA" id="ARBA00006555"/>
    </source>
</evidence>
<dbReference type="PANTHER" id="PTHR33446:SF14">
    <property type="entry name" value="PROTEIN TONB"/>
    <property type="match status" value="1"/>
</dbReference>
<keyword evidence="6" id="KW-0812">Transmembrane</keyword>
<sequence length="443" mass="50306">MKWILPFYLLLTAHTSFASQWLDALDAYQREDYATAKQAFAELIPLANETAAFNLGVMALHGQGQPVDEAKALGYFFLAAELEHPGARNVIQQVSEALSAELFLEAEQVYTALQQRIQLPKRRADAITQRTAGPEPVSRPAPQYPVDAARRGQFGYVMLRFLVDEEGKVQTIDTLDAFPQGVFERSATRAVRRWQYEATGEKHIVRVRMDFTLEAELNLQRVHALLHNDKLWDFANAGSPRHQEVLGTLFELVAMGSNKSWQVRHELSEQDMVPDLSLFRDRSRLSASLDDFIGLAHIELGSRGRITQVDFLREGSNWDEEQLLAATIKTAAAPGRYRILSSQNHRGRYQLHIQPIQELPANMTARYWWDMAARNGDRRAQQILAAFDPHWEQYLIAQQDPDVLAWSGTQRILNGETELGWAMLEQAIAQNHAIAKALRKQLL</sequence>
<dbReference type="Proteomes" id="UP001336314">
    <property type="component" value="Unassembled WGS sequence"/>
</dbReference>
<dbReference type="SUPFAM" id="SSF74653">
    <property type="entry name" value="TolA/TonB C-terminal domain"/>
    <property type="match status" value="1"/>
</dbReference>
<keyword evidence="7 10" id="KW-0653">Protein transport</keyword>
<dbReference type="NCBIfam" id="TIGR01352">
    <property type="entry name" value="tonB_Cterm"/>
    <property type="match status" value="1"/>
</dbReference>
<evidence type="ECO:0000256" key="5">
    <source>
        <dbReference type="ARBA" id="ARBA00022519"/>
    </source>
</evidence>
<name>A0ABU7JA85_9GAMM</name>
<dbReference type="Pfam" id="PF03544">
    <property type="entry name" value="TonB_C"/>
    <property type="match status" value="1"/>
</dbReference>
<keyword evidence="3 10" id="KW-0813">Transport</keyword>
<evidence type="ECO:0000256" key="11">
    <source>
        <dbReference type="SAM" id="SignalP"/>
    </source>
</evidence>
<dbReference type="EMBL" id="JAUHLI010000024">
    <property type="protein sequence ID" value="MEE2003183.1"/>
    <property type="molecule type" value="Genomic_DNA"/>
</dbReference>
<gene>
    <name evidence="13" type="ORF">QWY20_17145</name>
</gene>
<comment type="function">
    <text evidence="10">Interacts with outer membrane receptor proteins that carry out high-affinity binding and energy dependent uptake into the periplasmic space of specific substrates. It could act to transduce energy from the cytoplasmic membrane to specific energy-requiring processes in the outer membrane, resulting in the release into the periplasm of ligands bound by these outer membrane proteins.</text>
</comment>
<dbReference type="SUPFAM" id="SSF81901">
    <property type="entry name" value="HCP-like"/>
    <property type="match status" value="1"/>
</dbReference>
<keyword evidence="5 10" id="KW-0997">Cell inner membrane</keyword>
<dbReference type="Gene3D" id="1.25.40.10">
    <property type="entry name" value="Tetratricopeptide repeat domain"/>
    <property type="match status" value="1"/>
</dbReference>
<keyword evidence="9" id="KW-0472">Membrane</keyword>
<dbReference type="InterPro" id="IPR037682">
    <property type="entry name" value="TonB_C"/>
</dbReference>
<evidence type="ECO:0000259" key="12">
    <source>
        <dbReference type="PROSITE" id="PS52015"/>
    </source>
</evidence>
<feature type="domain" description="TonB C-terminal" evidence="12">
    <location>
        <begin position="129"/>
        <end position="220"/>
    </location>
</feature>